<reference evidence="5" key="1">
    <citation type="submission" date="2020-03" db="EMBL/GenBank/DDBJ databases">
        <authorList>
            <person name="Weist P."/>
        </authorList>
    </citation>
    <scope>NUCLEOTIDE SEQUENCE</scope>
</reference>
<evidence type="ECO:0000259" key="4">
    <source>
        <dbReference type="Pfam" id="PF01576"/>
    </source>
</evidence>
<keyword evidence="6" id="KW-1185">Reference proteome</keyword>
<name>A0A9N7VNB7_PLEPL</name>
<proteinExistence type="predicted"/>
<feature type="compositionally biased region" description="Acidic residues" evidence="3">
    <location>
        <begin position="302"/>
        <end position="316"/>
    </location>
</feature>
<dbReference type="SUPFAM" id="SSF90257">
    <property type="entry name" value="Myosin rod fragments"/>
    <property type="match status" value="2"/>
</dbReference>
<feature type="compositionally biased region" description="Polar residues" evidence="3">
    <location>
        <begin position="320"/>
        <end position="329"/>
    </location>
</feature>
<evidence type="ECO:0000256" key="1">
    <source>
        <dbReference type="ARBA" id="ARBA00023054"/>
    </source>
</evidence>
<feature type="region of interest" description="Disordered" evidence="3">
    <location>
        <begin position="298"/>
        <end position="329"/>
    </location>
</feature>
<protein>
    <recommendedName>
        <fullName evidence="4">Myosin tail domain-containing protein</fullName>
    </recommendedName>
</protein>
<feature type="domain" description="Myosin tail" evidence="4">
    <location>
        <begin position="35"/>
        <end position="288"/>
    </location>
</feature>
<dbReference type="InterPro" id="IPR002928">
    <property type="entry name" value="Myosin_tail"/>
</dbReference>
<dbReference type="EMBL" id="CADEAL010004123">
    <property type="protein sequence ID" value="CAB1452318.1"/>
    <property type="molecule type" value="Genomic_DNA"/>
</dbReference>
<evidence type="ECO:0000313" key="5">
    <source>
        <dbReference type="EMBL" id="CAB1452318.1"/>
    </source>
</evidence>
<comment type="caution">
    <text evidence="5">The sequence shown here is derived from an EMBL/GenBank/DDBJ whole genome shotgun (WGS) entry which is preliminary data.</text>
</comment>
<feature type="coiled-coil region" evidence="2">
    <location>
        <begin position="91"/>
        <end position="149"/>
    </location>
</feature>
<sequence length="329" mass="37451">MRKKHSDALAELGEQLENLTSLRVKLEKDKQIMKATQKAKAQLENNDVSRELEDVQSKLMQSTRLKASLTLQQYELKQQVDEENKGRYTAVVALANARHDLSLLKEQLEEESDARREMQLLVRKLAVRLQEAEEAAGAAQARAASLEKVKQRLPGEMEDHTIDLEKSNAAAAALDKKQQLFDKLAAERSQKNEELQLELDSSQKESRSYTTELYKLKTAYEESQDLIDNIHKENKILSEEIKDLVDQLGEGGRSVHELQEAKKELEVEREEMKLAMEEAEASLEVQEALTAKKPKCLSIDTAGEEEEEEEEEEEVEKEAVTQQLHRAAD</sequence>
<organism evidence="5 6">
    <name type="scientific">Pleuronectes platessa</name>
    <name type="common">European plaice</name>
    <dbReference type="NCBI Taxonomy" id="8262"/>
    <lineage>
        <taxon>Eukaryota</taxon>
        <taxon>Metazoa</taxon>
        <taxon>Chordata</taxon>
        <taxon>Craniata</taxon>
        <taxon>Vertebrata</taxon>
        <taxon>Euteleostomi</taxon>
        <taxon>Actinopterygii</taxon>
        <taxon>Neopterygii</taxon>
        <taxon>Teleostei</taxon>
        <taxon>Neoteleostei</taxon>
        <taxon>Acanthomorphata</taxon>
        <taxon>Carangaria</taxon>
        <taxon>Pleuronectiformes</taxon>
        <taxon>Pleuronectoidei</taxon>
        <taxon>Pleuronectidae</taxon>
        <taxon>Pleuronectes</taxon>
    </lineage>
</organism>
<evidence type="ECO:0000256" key="2">
    <source>
        <dbReference type="SAM" id="Coils"/>
    </source>
</evidence>
<evidence type="ECO:0000256" key="3">
    <source>
        <dbReference type="SAM" id="MobiDB-lite"/>
    </source>
</evidence>
<dbReference type="Pfam" id="PF01576">
    <property type="entry name" value="Myosin_tail_1"/>
    <property type="match status" value="1"/>
</dbReference>
<dbReference type="GO" id="GO:0016459">
    <property type="term" value="C:myosin complex"/>
    <property type="evidence" value="ECO:0007669"/>
    <property type="project" value="InterPro"/>
</dbReference>
<dbReference type="Proteomes" id="UP001153269">
    <property type="component" value="Unassembled WGS sequence"/>
</dbReference>
<gene>
    <name evidence="5" type="ORF">PLEPLA_LOCUS40058</name>
</gene>
<keyword evidence="1 2" id="KW-0175">Coiled coil</keyword>
<dbReference type="AlphaFoldDB" id="A0A9N7VNB7"/>
<feature type="coiled-coil region" evidence="2">
    <location>
        <begin position="2"/>
        <end position="58"/>
    </location>
</feature>
<evidence type="ECO:0000313" key="6">
    <source>
        <dbReference type="Proteomes" id="UP001153269"/>
    </source>
</evidence>
<accession>A0A9N7VNB7</accession>